<dbReference type="Pfam" id="PF14542">
    <property type="entry name" value="Acetyltransf_CG"/>
    <property type="match status" value="1"/>
</dbReference>
<protein>
    <recommendedName>
        <fullName evidence="2">Protein NATD1</fullName>
    </recommendedName>
    <alternativeName>
        <fullName evidence="3">N-acetyltransferase domain-containing protein 1</fullName>
    </alternativeName>
</protein>
<organism evidence="5 6">
    <name type="scientific">Rhynocoris fuscipes</name>
    <dbReference type="NCBI Taxonomy" id="488301"/>
    <lineage>
        <taxon>Eukaryota</taxon>
        <taxon>Metazoa</taxon>
        <taxon>Ecdysozoa</taxon>
        <taxon>Arthropoda</taxon>
        <taxon>Hexapoda</taxon>
        <taxon>Insecta</taxon>
        <taxon>Pterygota</taxon>
        <taxon>Neoptera</taxon>
        <taxon>Paraneoptera</taxon>
        <taxon>Hemiptera</taxon>
        <taxon>Heteroptera</taxon>
        <taxon>Panheteroptera</taxon>
        <taxon>Cimicomorpha</taxon>
        <taxon>Reduviidae</taxon>
        <taxon>Harpactorinae</taxon>
        <taxon>Harpactorini</taxon>
        <taxon>Rhynocoris</taxon>
    </lineage>
</organism>
<dbReference type="InterPro" id="IPR031165">
    <property type="entry name" value="GNAT_YJDJ"/>
</dbReference>
<evidence type="ECO:0000313" key="5">
    <source>
        <dbReference type="EMBL" id="KAK9504565.1"/>
    </source>
</evidence>
<feature type="domain" description="N-acetyltransferase" evidence="4">
    <location>
        <begin position="47"/>
        <end position="113"/>
    </location>
</feature>
<proteinExistence type="inferred from homology"/>
<evidence type="ECO:0000256" key="1">
    <source>
        <dbReference type="ARBA" id="ARBA00006233"/>
    </source>
</evidence>
<dbReference type="InterPro" id="IPR045057">
    <property type="entry name" value="Gcn5-rel_NAT"/>
</dbReference>
<reference evidence="5 6" key="1">
    <citation type="submission" date="2022-12" db="EMBL/GenBank/DDBJ databases">
        <title>Chromosome-level genome assembly of true bugs.</title>
        <authorList>
            <person name="Ma L."/>
            <person name="Li H."/>
        </authorList>
    </citation>
    <scope>NUCLEOTIDE SEQUENCE [LARGE SCALE GENOMIC DNA]</scope>
    <source>
        <strain evidence="5">Lab_2022b</strain>
    </source>
</reference>
<evidence type="ECO:0000259" key="4">
    <source>
        <dbReference type="Pfam" id="PF14542"/>
    </source>
</evidence>
<dbReference type="Proteomes" id="UP001461498">
    <property type="component" value="Unassembled WGS sequence"/>
</dbReference>
<evidence type="ECO:0000256" key="2">
    <source>
        <dbReference type="ARBA" id="ARBA00020243"/>
    </source>
</evidence>
<sequence length="118" mass="13981">MSISSLRSFLRFFTPNYFSKKTLFLSSCLNELEKDEERQVFLYKFKDGEACVKYKRLDGVYDLEHTIVPEKFRGCGIGVSLAQNDYCLRNNLKVKVSCTYLQRYYAENAERYRRIVIT</sequence>
<dbReference type="AlphaFoldDB" id="A0AAW1D495"/>
<keyword evidence="6" id="KW-1185">Reference proteome</keyword>
<dbReference type="Gene3D" id="3.40.630.30">
    <property type="match status" value="1"/>
</dbReference>
<dbReference type="EMBL" id="JAPXFL010000007">
    <property type="protein sequence ID" value="KAK9504565.1"/>
    <property type="molecule type" value="Genomic_DNA"/>
</dbReference>
<name>A0AAW1D495_9HEMI</name>
<gene>
    <name evidence="5" type="ORF">O3M35_010873</name>
</gene>
<comment type="similarity">
    <text evidence="1">Belongs to the NATD1 family.</text>
</comment>
<dbReference type="PANTHER" id="PTHR31435">
    <property type="entry name" value="PROTEIN NATD1"/>
    <property type="match status" value="1"/>
</dbReference>
<accession>A0AAW1D495</accession>
<dbReference type="SUPFAM" id="SSF55729">
    <property type="entry name" value="Acyl-CoA N-acyltransferases (Nat)"/>
    <property type="match status" value="1"/>
</dbReference>
<evidence type="ECO:0000313" key="6">
    <source>
        <dbReference type="Proteomes" id="UP001461498"/>
    </source>
</evidence>
<evidence type="ECO:0000256" key="3">
    <source>
        <dbReference type="ARBA" id="ARBA00031876"/>
    </source>
</evidence>
<dbReference type="PANTHER" id="PTHR31435:SF9">
    <property type="entry name" value="PROTEIN NATD1"/>
    <property type="match status" value="1"/>
</dbReference>
<dbReference type="InterPro" id="IPR016181">
    <property type="entry name" value="Acyl_CoA_acyltransferase"/>
</dbReference>
<comment type="caution">
    <text evidence="5">The sequence shown here is derived from an EMBL/GenBank/DDBJ whole genome shotgun (WGS) entry which is preliminary data.</text>
</comment>